<organism evidence="2 3">
    <name type="scientific">Paucilactobacillus hokkaidonensis</name>
    <dbReference type="NCBI Taxonomy" id="1193095"/>
    <lineage>
        <taxon>Bacteria</taxon>
        <taxon>Bacillati</taxon>
        <taxon>Bacillota</taxon>
        <taxon>Bacilli</taxon>
        <taxon>Lactobacillales</taxon>
        <taxon>Lactobacillaceae</taxon>
        <taxon>Paucilactobacillus</taxon>
    </lineage>
</organism>
<reference evidence="2 3" key="1">
    <citation type="journal article" date="2015" name="Genome Announc.">
        <title>Expanding the biotechnology potential of lactobacilli through comparative genomics of 213 strains and associated genera.</title>
        <authorList>
            <person name="Sun Z."/>
            <person name="Harris H.M."/>
            <person name="McCann A."/>
            <person name="Guo C."/>
            <person name="Argimon S."/>
            <person name="Zhang W."/>
            <person name="Yang X."/>
            <person name="Jeffery I.B."/>
            <person name="Cooney J.C."/>
            <person name="Kagawa T.F."/>
            <person name="Liu W."/>
            <person name="Song Y."/>
            <person name="Salvetti E."/>
            <person name="Wrobel A."/>
            <person name="Rasinkangas P."/>
            <person name="Parkhill J."/>
            <person name="Rea M.C."/>
            <person name="O'Sullivan O."/>
            <person name="Ritari J."/>
            <person name="Douillard F.P."/>
            <person name="Paul Ross R."/>
            <person name="Yang R."/>
            <person name="Briner A.E."/>
            <person name="Felis G.E."/>
            <person name="de Vos W.M."/>
            <person name="Barrangou R."/>
            <person name="Klaenhammer T.R."/>
            <person name="Caufield P.W."/>
            <person name="Cui Y."/>
            <person name="Zhang H."/>
            <person name="O'Toole P.W."/>
        </authorList>
    </citation>
    <scope>NUCLEOTIDE SEQUENCE [LARGE SCALE GENOMIC DNA]</scope>
    <source>
        <strain evidence="2 3">DSM 26202</strain>
    </source>
</reference>
<dbReference type="Pfam" id="PF01370">
    <property type="entry name" value="Epimerase"/>
    <property type="match status" value="1"/>
</dbReference>
<dbReference type="InterPro" id="IPR036291">
    <property type="entry name" value="NAD(P)-bd_dom_sf"/>
</dbReference>
<dbReference type="Gene3D" id="3.40.50.720">
    <property type="entry name" value="NAD(P)-binding Rossmann-like Domain"/>
    <property type="match status" value="1"/>
</dbReference>
<dbReference type="EMBL" id="JQCH01000032">
    <property type="protein sequence ID" value="KRO08164.1"/>
    <property type="molecule type" value="Genomic_DNA"/>
</dbReference>
<evidence type="ECO:0000313" key="3">
    <source>
        <dbReference type="Proteomes" id="UP000051884"/>
    </source>
</evidence>
<dbReference type="InterPro" id="IPR001509">
    <property type="entry name" value="Epimerase_deHydtase"/>
</dbReference>
<evidence type="ECO:0000259" key="1">
    <source>
        <dbReference type="Pfam" id="PF01370"/>
    </source>
</evidence>
<gene>
    <name evidence="2" type="ORF">IV59_GL001482</name>
</gene>
<dbReference type="Proteomes" id="UP000051884">
    <property type="component" value="Unassembled WGS sequence"/>
</dbReference>
<dbReference type="PANTHER" id="PTHR12126">
    <property type="entry name" value="NADH-UBIQUINONE OXIDOREDUCTASE 39 KDA SUBUNIT-RELATED"/>
    <property type="match status" value="1"/>
</dbReference>
<evidence type="ECO:0000313" key="2">
    <source>
        <dbReference type="EMBL" id="KRO08164.1"/>
    </source>
</evidence>
<proteinExistence type="predicted"/>
<name>A0ABR5Q2Q9_9LACO</name>
<feature type="domain" description="NAD-dependent epimerase/dehydratase" evidence="1">
    <location>
        <begin position="5"/>
        <end position="106"/>
    </location>
</feature>
<dbReference type="SUPFAM" id="SSF51735">
    <property type="entry name" value="NAD(P)-binding Rossmann-fold domains"/>
    <property type="match status" value="1"/>
</dbReference>
<accession>A0ABR5Q2Q9</accession>
<dbReference type="InterPro" id="IPR051207">
    <property type="entry name" value="ComplexI_NDUFA9_subunit"/>
</dbReference>
<dbReference type="PANTHER" id="PTHR12126:SF11">
    <property type="entry name" value="NADH DEHYDROGENASE [UBIQUINONE] 1 ALPHA SUBCOMPLEX SUBUNIT 9, MITOCHONDRIAL"/>
    <property type="match status" value="1"/>
</dbReference>
<sequence>MNMNIVLIGGNGYLGRAATQKLLERSNEVTIYVLSRSGNNKLVNQQIINIPIDVGDYHAVKPILPEKIDYVIDFVGCPANDVQELNSINKLPAQTMLKIATDHQVKAMGFIGGILGPKSFTTIKSEIIQMLQKSSIPLVTVEPTLIYGNGRKDSMTKMVPLLKFLGLFSKKFKPVDVNLVADELINKLIKY</sequence>
<keyword evidence="3" id="KW-1185">Reference proteome</keyword>
<protein>
    <submittedName>
        <fullName evidence="2">Udp-glucose 4-epimerase</fullName>
    </submittedName>
</protein>
<comment type="caution">
    <text evidence="2">The sequence shown here is derived from an EMBL/GenBank/DDBJ whole genome shotgun (WGS) entry which is preliminary data.</text>
</comment>